<comment type="caution">
    <text evidence="2">The sequence shown here is derived from an EMBL/GenBank/DDBJ whole genome shotgun (WGS) entry which is preliminary data.</text>
</comment>
<dbReference type="EMBL" id="QGKV02002055">
    <property type="protein sequence ID" value="KAF3493762.1"/>
    <property type="molecule type" value="Genomic_DNA"/>
</dbReference>
<feature type="region of interest" description="Disordered" evidence="1">
    <location>
        <begin position="124"/>
        <end position="154"/>
    </location>
</feature>
<feature type="compositionally biased region" description="Basic residues" evidence="1">
    <location>
        <begin position="242"/>
        <end position="256"/>
    </location>
</feature>
<feature type="compositionally biased region" description="Polar residues" evidence="1">
    <location>
        <begin position="226"/>
        <end position="240"/>
    </location>
</feature>
<sequence length="498" mass="55911">MRAPKFDPTDLIKENMLTLVGQSTGYNKPYQQRLERHGRPFGNRVSSAALHPPGPRNKVAPSSFQQNNPQKARTQMDHRNNEVTSPPYTRRRTTYHTDIHGEGNIAERKDNSPVLQWRAKSPVVTHEVMPPSSPFQPPRRSVGRNMESGDFPPAIELPSREEVLEELRETSLQYISCPDPMESAARKQRVLQSEMNGDVEEAATRILQASAALARTETLQVSELQIHSNQENLQAETPTVPTRKRGRPPTSKGRRTTVRDSPKTFSVPSERPSSGGLALFWKQDINLQILSSSKNSTGYNKPYQQRLDRHGRPFGNGVSSAALHPPGPRNKVAPSSFQQNNPQKARTQMDHRNNEVTSPPYTRRRTTYHTDRHGEGNIAERKDNSPVLQWRAKSPVVAQEVTPPSSPFQPPRRSVGRNLESGDFPPAIELPSREEVLEELRETTLQYISCPDPMESAARKQRVLQSEMNRGVEEAATRILQASAALARTEALQVSELL</sequence>
<evidence type="ECO:0000313" key="3">
    <source>
        <dbReference type="Proteomes" id="UP000266723"/>
    </source>
</evidence>
<feature type="region of interest" description="Disordered" evidence="1">
    <location>
        <begin position="395"/>
        <end position="426"/>
    </location>
</feature>
<accession>A0ABQ7A7X4</accession>
<proteinExistence type="predicted"/>
<dbReference type="Proteomes" id="UP000266723">
    <property type="component" value="Unassembled WGS sequence"/>
</dbReference>
<evidence type="ECO:0000256" key="1">
    <source>
        <dbReference type="SAM" id="MobiDB-lite"/>
    </source>
</evidence>
<reference evidence="2 3" key="1">
    <citation type="journal article" date="2020" name="BMC Genomics">
        <title>Intraspecific diversification of the crop wild relative Brassica cretica Lam. using demographic model selection.</title>
        <authorList>
            <person name="Kioukis A."/>
            <person name="Michalopoulou V.A."/>
            <person name="Briers L."/>
            <person name="Pirintsos S."/>
            <person name="Studholme D.J."/>
            <person name="Pavlidis P."/>
            <person name="Sarris P.F."/>
        </authorList>
    </citation>
    <scope>NUCLEOTIDE SEQUENCE [LARGE SCALE GENOMIC DNA]</scope>
    <source>
        <strain evidence="3">cv. PFS-1207/04</strain>
    </source>
</reference>
<organism evidence="2 3">
    <name type="scientific">Brassica cretica</name>
    <name type="common">Mustard</name>
    <dbReference type="NCBI Taxonomy" id="69181"/>
    <lineage>
        <taxon>Eukaryota</taxon>
        <taxon>Viridiplantae</taxon>
        <taxon>Streptophyta</taxon>
        <taxon>Embryophyta</taxon>
        <taxon>Tracheophyta</taxon>
        <taxon>Spermatophyta</taxon>
        <taxon>Magnoliopsida</taxon>
        <taxon>eudicotyledons</taxon>
        <taxon>Gunneridae</taxon>
        <taxon>Pentapetalae</taxon>
        <taxon>rosids</taxon>
        <taxon>malvids</taxon>
        <taxon>Brassicales</taxon>
        <taxon>Brassicaceae</taxon>
        <taxon>Brassiceae</taxon>
        <taxon>Brassica</taxon>
    </lineage>
</organism>
<keyword evidence="3" id="KW-1185">Reference proteome</keyword>
<feature type="compositionally biased region" description="Polar residues" evidence="1">
    <location>
        <begin position="60"/>
        <end position="73"/>
    </location>
</feature>
<feature type="region of interest" description="Disordered" evidence="1">
    <location>
        <begin position="23"/>
        <end position="89"/>
    </location>
</feature>
<feature type="region of interest" description="Disordered" evidence="1">
    <location>
        <begin position="226"/>
        <end position="275"/>
    </location>
</feature>
<feature type="region of interest" description="Disordered" evidence="1">
    <location>
        <begin position="293"/>
        <end position="368"/>
    </location>
</feature>
<feature type="compositionally biased region" description="Polar residues" evidence="1">
    <location>
        <begin position="293"/>
        <end position="303"/>
    </location>
</feature>
<evidence type="ECO:0000313" key="2">
    <source>
        <dbReference type="EMBL" id="KAF3493762.1"/>
    </source>
</evidence>
<gene>
    <name evidence="2" type="ORF">DY000_02052638</name>
</gene>
<protein>
    <submittedName>
        <fullName evidence="2">Uncharacterized protein</fullName>
    </submittedName>
</protein>
<name>A0ABQ7A7X4_BRACR</name>
<feature type="compositionally biased region" description="Polar residues" evidence="1">
    <location>
        <begin position="333"/>
        <end position="346"/>
    </location>
</feature>